<reference evidence="2" key="2">
    <citation type="submission" date="2023-06" db="EMBL/GenBank/DDBJ databases">
        <authorList>
            <consortium name="Lawrence Berkeley National Laboratory"/>
            <person name="Mondo S.J."/>
            <person name="Hensen N."/>
            <person name="Bonometti L."/>
            <person name="Westerberg I."/>
            <person name="Brannstrom I.O."/>
            <person name="Guillou S."/>
            <person name="Cros-Aarteil S."/>
            <person name="Calhoun S."/>
            <person name="Haridas S."/>
            <person name="Kuo A."/>
            <person name="Pangilinan J."/>
            <person name="Riley R."/>
            <person name="Labutti K."/>
            <person name="Andreopoulos B."/>
            <person name="Lipzen A."/>
            <person name="Chen C."/>
            <person name="Yanf M."/>
            <person name="Daum C."/>
            <person name="Ng V."/>
            <person name="Clum A."/>
            <person name="Steindorff A."/>
            <person name="Ohm R."/>
            <person name="Martin F."/>
            <person name="Silar P."/>
            <person name="Natvig D."/>
            <person name="Lalanne C."/>
            <person name="Gautier V."/>
            <person name="Ament-Velasquez S.L."/>
            <person name="Kruys A."/>
            <person name="Hutchinson M.I."/>
            <person name="Powell A.J."/>
            <person name="Barry K."/>
            <person name="Miller A.N."/>
            <person name="Grigoriev I.V."/>
            <person name="Debuchy R."/>
            <person name="Gladieux P."/>
            <person name="Thoren M.H."/>
            <person name="Johannesson H."/>
        </authorList>
    </citation>
    <scope>NUCLEOTIDE SEQUENCE</scope>
    <source>
        <strain evidence="2">CBS 626.80</strain>
    </source>
</reference>
<feature type="region of interest" description="Disordered" evidence="1">
    <location>
        <begin position="35"/>
        <end position="300"/>
    </location>
</feature>
<gene>
    <name evidence="2" type="ORF">QBC32DRAFT_164396</name>
</gene>
<feature type="compositionally biased region" description="Basic and acidic residues" evidence="1">
    <location>
        <begin position="229"/>
        <end position="252"/>
    </location>
</feature>
<dbReference type="Pfam" id="PF13917">
    <property type="entry name" value="zf-CCHC_3"/>
    <property type="match status" value="1"/>
</dbReference>
<dbReference type="PANTHER" id="PTHR13491">
    <property type="entry name" value="ZCCHC10 PROTEIN"/>
    <property type="match status" value="1"/>
</dbReference>
<feature type="compositionally biased region" description="Basic residues" evidence="1">
    <location>
        <begin position="127"/>
        <end position="139"/>
    </location>
</feature>
<evidence type="ECO:0000313" key="3">
    <source>
        <dbReference type="Proteomes" id="UP001303222"/>
    </source>
</evidence>
<proteinExistence type="predicted"/>
<feature type="compositionally biased region" description="Basic and acidic residues" evidence="1">
    <location>
        <begin position="66"/>
        <end position="102"/>
    </location>
</feature>
<feature type="compositionally biased region" description="Low complexity" evidence="1">
    <location>
        <begin position="108"/>
        <end position="123"/>
    </location>
</feature>
<accession>A0AAN6P1Q3</accession>
<protein>
    <submittedName>
        <fullName evidence="2">Zinc knuckle-domain-containing protein</fullName>
    </submittedName>
</protein>
<evidence type="ECO:0000313" key="2">
    <source>
        <dbReference type="EMBL" id="KAK3956107.1"/>
    </source>
</evidence>
<dbReference type="Proteomes" id="UP001303222">
    <property type="component" value="Unassembled WGS sequence"/>
</dbReference>
<dbReference type="PANTHER" id="PTHR13491:SF0">
    <property type="entry name" value="ZINC FINGER CCHC DOMAIN-CONTAINING PROTEIN 10"/>
    <property type="match status" value="1"/>
</dbReference>
<evidence type="ECO:0000256" key="1">
    <source>
        <dbReference type="SAM" id="MobiDB-lite"/>
    </source>
</evidence>
<keyword evidence="3" id="KW-1185">Reference proteome</keyword>
<sequence length="300" mass="34101">MYRGRNIPSKSTPSTVQCQKCLKRGHYSYECKASAAERPYIPRPSRTQQLFNPKLLPKLTQAAPPQDKKGVADDILAQREAERAKKKELDRDDESPSRDVSPRRSRSRSASVDSVSTISTRSPSPRPSRHSRSPPPRRAHAQDFFEPSSKAPSARQRSIDSRDRYSSRRSESPVKHSSRKGSSPARRRSPSPRRERGRERDRGSGRSRPSRRDYSVSESRSRSPVRSPVKRDSKGENHRAGGYYRDREDGHGQPKYRSPSPQQRPLKPEPSYPPPPPRERSLSPFSKRLALTKSMNMGGR</sequence>
<dbReference type="EMBL" id="MU859069">
    <property type="protein sequence ID" value="KAK3956107.1"/>
    <property type="molecule type" value="Genomic_DNA"/>
</dbReference>
<dbReference type="AlphaFoldDB" id="A0AAN6P1Q3"/>
<feature type="compositionally biased region" description="Basic and acidic residues" evidence="1">
    <location>
        <begin position="192"/>
        <end position="221"/>
    </location>
</feature>
<name>A0AAN6P1Q3_9PEZI</name>
<organism evidence="2 3">
    <name type="scientific">Pseudoneurospora amorphoporcata</name>
    <dbReference type="NCBI Taxonomy" id="241081"/>
    <lineage>
        <taxon>Eukaryota</taxon>
        <taxon>Fungi</taxon>
        <taxon>Dikarya</taxon>
        <taxon>Ascomycota</taxon>
        <taxon>Pezizomycotina</taxon>
        <taxon>Sordariomycetes</taxon>
        <taxon>Sordariomycetidae</taxon>
        <taxon>Sordariales</taxon>
        <taxon>Sordariaceae</taxon>
        <taxon>Pseudoneurospora</taxon>
    </lineage>
</organism>
<comment type="caution">
    <text evidence="2">The sequence shown here is derived from an EMBL/GenBank/DDBJ whole genome shotgun (WGS) entry which is preliminary data.</text>
</comment>
<dbReference type="InterPro" id="IPR039715">
    <property type="entry name" value="ZCCHC10"/>
</dbReference>
<reference evidence="2" key="1">
    <citation type="journal article" date="2023" name="Mol. Phylogenet. Evol.">
        <title>Genome-scale phylogeny and comparative genomics of the fungal order Sordariales.</title>
        <authorList>
            <person name="Hensen N."/>
            <person name="Bonometti L."/>
            <person name="Westerberg I."/>
            <person name="Brannstrom I.O."/>
            <person name="Guillou S."/>
            <person name="Cros-Aarteil S."/>
            <person name="Calhoun S."/>
            <person name="Haridas S."/>
            <person name="Kuo A."/>
            <person name="Mondo S."/>
            <person name="Pangilinan J."/>
            <person name="Riley R."/>
            <person name="LaButti K."/>
            <person name="Andreopoulos B."/>
            <person name="Lipzen A."/>
            <person name="Chen C."/>
            <person name="Yan M."/>
            <person name="Daum C."/>
            <person name="Ng V."/>
            <person name="Clum A."/>
            <person name="Steindorff A."/>
            <person name="Ohm R.A."/>
            <person name="Martin F."/>
            <person name="Silar P."/>
            <person name="Natvig D.O."/>
            <person name="Lalanne C."/>
            <person name="Gautier V."/>
            <person name="Ament-Velasquez S.L."/>
            <person name="Kruys A."/>
            <person name="Hutchinson M.I."/>
            <person name="Powell A.J."/>
            <person name="Barry K."/>
            <person name="Miller A.N."/>
            <person name="Grigoriev I.V."/>
            <person name="Debuchy R."/>
            <person name="Gladieux P."/>
            <person name="Hiltunen Thoren M."/>
            <person name="Johannesson H."/>
        </authorList>
    </citation>
    <scope>NUCLEOTIDE SEQUENCE</scope>
    <source>
        <strain evidence="2">CBS 626.80</strain>
    </source>
</reference>
<feature type="compositionally biased region" description="Basic and acidic residues" evidence="1">
    <location>
        <begin position="157"/>
        <end position="174"/>
    </location>
</feature>